<dbReference type="Pfam" id="PF02697">
    <property type="entry name" value="VAPB_antitox"/>
    <property type="match status" value="1"/>
</dbReference>
<dbReference type="AlphaFoldDB" id="A0A2Z2HXL5"/>
<name>A0A2Z2HXL5_9EURY</name>
<proteinExistence type="predicted"/>
<dbReference type="Proteomes" id="UP000250088">
    <property type="component" value="Chromosome"/>
</dbReference>
<sequence length="75" mass="8357">MATTTISLTEEAYESLKALKEDDESFSDVVQRLTGAERDKMKGFGSWADSGLREEVASYRDGFETDAAERIDELS</sequence>
<dbReference type="InterPro" id="IPR003847">
    <property type="entry name" value="Put_antitoxin"/>
</dbReference>
<accession>A0A2Z2HXL5</accession>
<dbReference type="RefSeq" id="WP_086888789.1">
    <property type="nucleotide sequence ID" value="NZ_CP019893.1"/>
</dbReference>
<reference evidence="3" key="1">
    <citation type="submission" date="2017-02" db="EMBL/GenBank/DDBJ databases">
        <title>Natronthermophilus aegyptiacus gen. nov.,sp. nov., an aerobic, extremely halophilic alkalithermophilic archaeon isolated from the athalassohaline Wadi An Natrun, Egypt.</title>
        <authorList>
            <person name="Zhao B."/>
        </authorList>
    </citation>
    <scope>NUCLEOTIDE SEQUENCE [LARGE SCALE GENOMIC DNA]</scope>
    <source>
        <strain evidence="3">JW/NM-HA 15</strain>
    </source>
</reference>
<evidence type="ECO:0000313" key="3">
    <source>
        <dbReference type="Proteomes" id="UP000250088"/>
    </source>
</evidence>
<dbReference type="EMBL" id="CP019893">
    <property type="protein sequence ID" value="ARS90417.1"/>
    <property type="molecule type" value="Genomic_DNA"/>
</dbReference>
<protein>
    <recommendedName>
        <fullName evidence="4">Antitoxin</fullName>
    </recommendedName>
</protein>
<keyword evidence="1" id="KW-1277">Toxin-antitoxin system</keyword>
<evidence type="ECO:0000313" key="2">
    <source>
        <dbReference type="EMBL" id="ARS90417.1"/>
    </source>
</evidence>
<organism evidence="2 3">
    <name type="scientific">Natrarchaeobaculum aegyptiacum</name>
    <dbReference type="NCBI Taxonomy" id="745377"/>
    <lineage>
        <taxon>Archaea</taxon>
        <taxon>Methanobacteriati</taxon>
        <taxon>Methanobacteriota</taxon>
        <taxon>Stenosarchaea group</taxon>
        <taxon>Halobacteria</taxon>
        <taxon>Halobacteriales</taxon>
        <taxon>Natrialbaceae</taxon>
        <taxon>Natrarchaeobaculum</taxon>
    </lineage>
</organism>
<dbReference type="GeneID" id="32894853"/>
<dbReference type="KEGG" id="naj:B1756_12210"/>
<evidence type="ECO:0008006" key="4">
    <source>
        <dbReference type="Google" id="ProtNLM"/>
    </source>
</evidence>
<evidence type="ECO:0000256" key="1">
    <source>
        <dbReference type="ARBA" id="ARBA00022649"/>
    </source>
</evidence>
<gene>
    <name evidence="2" type="ORF">B1756_12210</name>
</gene>
<keyword evidence="3" id="KW-1185">Reference proteome</keyword>
<dbReference type="OrthoDB" id="9187at2157"/>